<evidence type="ECO:0000313" key="5">
    <source>
        <dbReference type="Proteomes" id="UP000464053"/>
    </source>
</evidence>
<reference evidence="4 5" key="1">
    <citation type="submission" date="2018-03" db="EMBL/GenBank/DDBJ databases">
        <title>Pantoea intestinalis SRCM103226 isolated form the mealworm.</title>
        <authorList>
            <person name="Jeong D.-Y."/>
            <person name="Kim J.W."/>
        </authorList>
    </citation>
    <scope>NUCLEOTIDE SEQUENCE [LARGE SCALE GENOMIC DNA]</scope>
    <source>
        <strain evidence="4 5">SRCM103226</strain>
    </source>
</reference>
<dbReference type="Pfam" id="PF06056">
    <property type="entry name" value="Terminase_5"/>
    <property type="match status" value="1"/>
</dbReference>
<dbReference type="AlphaFoldDB" id="A0A6P1Q4I5"/>
<dbReference type="Gene3D" id="3.30.420.240">
    <property type="match status" value="1"/>
</dbReference>
<dbReference type="SUPFAM" id="SSF46689">
    <property type="entry name" value="Homeodomain-like"/>
    <property type="match status" value="1"/>
</dbReference>
<dbReference type="KEGG" id="mint:C7M51_03308"/>
<sequence length="604" mass="68915">MAKYSDELKEAARTLYIKSWTPKDIAQELNIPPRTIYHWADTGEWASLLPVESVENVIARRIDQLSRREKKTALELEELRDLIAHHVKLMAQRNKHAEKLAEIQAKKVAYDGDNFSLGGGSGGEPCEGKRRYKKNDISGLTPEMLDTWAREHLFEYQLHCREHKGEDWRFILKSRQVGMTYYFAWEAFEDAVISGDNQVFFSASRAQSEIFREYIVQIAQNHFGITLTGKNIRLSNGAILRFLSTNASTAQGFNGHLYGDEVFWIPKFTRLHEVASAMATHNKFRTTYFSTPSAKTHQAYPVWTGDEWRGDDPKRKGVEFPKEAAMRQGVICPDGIWRYIITMEDAIKGGLGALVDIERLRNKYNPTAFAMLYMCQFVDSKDAVFKFSALVACEVDRATWGDYDPTAARPFGNREVWAGFDPSRSGDNSTFVIIAPPIHDGERFRVLACWQWQGFNFSWQADQIRQLMRRFNITYIGIDTTGIGKGVYDLVSKFAPREANAILYSVESKNRLVMKMIDVVERKRIEWAKDAIDETNKERVEIPASFMAIRRTTTNSGNALTFVAERSDATGHADVFFAISHAVINEPIDHEFDRPSTWAFGNAA</sequence>
<proteinExistence type="predicted"/>
<protein>
    <submittedName>
        <fullName evidence="4">Uncharacterized protein</fullName>
    </submittedName>
</protein>
<dbReference type="InterPro" id="IPR035421">
    <property type="entry name" value="Terminase_6C"/>
</dbReference>
<evidence type="ECO:0000259" key="3">
    <source>
        <dbReference type="Pfam" id="PF17289"/>
    </source>
</evidence>
<gene>
    <name evidence="4" type="ORF">C7M51_03308</name>
</gene>
<keyword evidence="5" id="KW-1185">Reference proteome</keyword>
<dbReference type="InterPro" id="IPR010332">
    <property type="entry name" value="ATPase_terminase-su_N"/>
</dbReference>
<evidence type="ECO:0000256" key="1">
    <source>
        <dbReference type="ARBA" id="ARBA00022612"/>
    </source>
</evidence>
<feature type="domain" description="Terminase ATPase subunit N-terminal" evidence="2">
    <location>
        <begin position="8"/>
        <end position="62"/>
    </location>
</feature>
<dbReference type="OrthoDB" id="8553810at2"/>
<evidence type="ECO:0000259" key="2">
    <source>
        <dbReference type="Pfam" id="PF06056"/>
    </source>
</evidence>
<accession>A0A6P1Q4I5</accession>
<dbReference type="Pfam" id="PF17289">
    <property type="entry name" value="Terminase_6C"/>
    <property type="match status" value="1"/>
</dbReference>
<organism evidence="4 5">
    <name type="scientific">Mixta intestinalis</name>
    <dbReference type="NCBI Taxonomy" id="1615494"/>
    <lineage>
        <taxon>Bacteria</taxon>
        <taxon>Pseudomonadati</taxon>
        <taxon>Pseudomonadota</taxon>
        <taxon>Gammaproteobacteria</taxon>
        <taxon>Enterobacterales</taxon>
        <taxon>Erwiniaceae</taxon>
        <taxon>Mixta</taxon>
    </lineage>
</organism>
<dbReference type="EMBL" id="CP028271">
    <property type="protein sequence ID" value="QHM72967.1"/>
    <property type="molecule type" value="Genomic_DNA"/>
</dbReference>
<feature type="domain" description="Terminase large subunit gp17-like C-terminal" evidence="3">
    <location>
        <begin position="419"/>
        <end position="585"/>
    </location>
</feature>
<name>A0A6P1Q4I5_9GAMM</name>
<dbReference type="RefSeq" id="WP_160251146.1">
    <property type="nucleotide sequence ID" value="NZ_CP028271.1"/>
</dbReference>
<dbReference type="Gene3D" id="3.40.50.300">
    <property type="entry name" value="P-loop containing nucleotide triphosphate hydrolases"/>
    <property type="match status" value="1"/>
</dbReference>
<dbReference type="InterPro" id="IPR027417">
    <property type="entry name" value="P-loop_NTPase"/>
</dbReference>
<dbReference type="InterPro" id="IPR009057">
    <property type="entry name" value="Homeodomain-like_sf"/>
</dbReference>
<keyword evidence="1" id="KW-1188">Viral release from host cell</keyword>
<evidence type="ECO:0000313" key="4">
    <source>
        <dbReference type="EMBL" id="QHM72967.1"/>
    </source>
</evidence>
<dbReference type="Pfam" id="PF03237">
    <property type="entry name" value="Terminase_6N"/>
    <property type="match status" value="1"/>
</dbReference>
<dbReference type="Proteomes" id="UP000464053">
    <property type="component" value="Chromosome"/>
</dbReference>